<dbReference type="Gene3D" id="3.40.50.150">
    <property type="entry name" value="Vaccinia Virus protein VP39"/>
    <property type="match status" value="1"/>
</dbReference>
<dbReference type="AlphaFoldDB" id="A0A412DCV8"/>
<dbReference type="GO" id="GO:0008168">
    <property type="term" value="F:methyltransferase activity"/>
    <property type="evidence" value="ECO:0007669"/>
    <property type="project" value="UniProtKB-KW"/>
</dbReference>
<organism evidence="3 4">
    <name type="scientific">Bacteroides stercoris</name>
    <dbReference type="NCBI Taxonomy" id="46506"/>
    <lineage>
        <taxon>Bacteria</taxon>
        <taxon>Pseudomonadati</taxon>
        <taxon>Bacteroidota</taxon>
        <taxon>Bacteroidia</taxon>
        <taxon>Bacteroidales</taxon>
        <taxon>Bacteroidaceae</taxon>
        <taxon>Bacteroides</taxon>
    </lineage>
</organism>
<name>A0A412DCV8_BACSE</name>
<dbReference type="Pfam" id="PF18096">
    <property type="entry name" value="Thump_like"/>
    <property type="match status" value="1"/>
</dbReference>
<feature type="domain" description="PG-1098 ferredoxin-like" evidence="2">
    <location>
        <begin position="305"/>
        <end position="348"/>
    </location>
</feature>
<keyword evidence="3" id="KW-0489">Methyltransferase</keyword>
<gene>
    <name evidence="3" type="ORF">DWY65_15040</name>
</gene>
<dbReference type="EMBL" id="QRTW01000040">
    <property type="protein sequence ID" value="RGR09172.1"/>
    <property type="molecule type" value="Genomic_DNA"/>
</dbReference>
<comment type="caution">
    <text evidence="3">The sequence shown here is derived from an EMBL/GenBank/DDBJ whole genome shotgun (WGS) entry which is preliminary data.</text>
</comment>
<dbReference type="Proteomes" id="UP000283310">
    <property type="component" value="Unassembled WGS sequence"/>
</dbReference>
<keyword evidence="3" id="KW-0808">Transferase</keyword>
<dbReference type="InterPro" id="IPR041497">
    <property type="entry name" value="Thump-like"/>
</dbReference>
<evidence type="ECO:0000259" key="2">
    <source>
        <dbReference type="Pfam" id="PF22013"/>
    </source>
</evidence>
<dbReference type="Pfam" id="PF22013">
    <property type="entry name" value="PG_1098_Fer"/>
    <property type="match status" value="1"/>
</dbReference>
<sequence>MEKTRMTEIYSQDTLHFIHTHYREDVRTLALQAHRYPSVDMPAAITQISGWQIAKEKIPTWAKNENILYPVHLSLEQCSSEVTARYKTEVIDHLLKTKQRNSEENNTSVVINTFTDLTGGFGIDCAFLSSRFRKATYVERQQVLCEIARHNFPALGLNHISVCHEDSVHHLQVMDPVDWIFIDPARRDGHGGKTIAINECEPNVIALEELLLEKASYILVKLSPMLDLTLALHELKHVQAAHIVSVNNECKEFLLILGHETNLSSEEIPIHCVNLTALQKAQDLLFTRQQEKKHLCPYTSTLKAYLYEPNASILKAGAFRSVSSIYNVEKLHPNSHLYTSNEYIPDFPGRKFRIIGSSSLNKKELKKLIGTEKKANLTVRNFPASVAELRKRLKLAEGGDMYLFATTLADEKKLLIACKQS</sequence>
<accession>A0A412DCV8</accession>
<dbReference type="InterPro" id="IPR054168">
    <property type="entry name" value="PG_1098_Fer"/>
</dbReference>
<feature type="domain" description="THUMP-like" evidence="1">
    <location>
        <begin position="349"/>
        <end position="419"/>
    </location>
</feature>
<dbReference type="SUPFAM" id="SSF53335">
    <property type="entry name" value="S-adenosyl-L-methionine-dependent methyltransferases"/>
    <property type="match status" value="1"/>
</dbReference>
<dbReference type="GO" id="GO:0032259">
    <property type="term" value="P:methylation"/>
    <property type="evidence" value="ECO:0007669"/>
    <property type="project" value="UniProtKB-KW"/>
</dbReference>
<reference evidence="3 4" key="1">
    <citation type="submission" date="2018-08" db="EMBL/GenBank/DDBJ databases">
        <title>A genome reference for cultivated species of the human gut microbiota.</title>
        <authorList>
            <person name="Zou Y."/>
            <person name="Xue W."/>
            <person name="Luo G."/>
        </authorList>
    </citation>
    <scope>NUCLEOTIDE SEQUENCE [LARGE SCALE GENOMIC DNA]</scope>
    <source>
        <strain evidence="3 4">AF26-20BH</strain>
    </source>
</reference>
<evidence type="ECO:0000313" key="4">
    <source>
        <dbReference type="Proteomes" id="UP000283310"/>
    </source>
</evidence>
<dbReference type="Gene3D" id="1.10.10.1110">
    <property type="entry name" value="Methyltransferase PG1098, N-terminal domain"/>
    <property type="match status" value="1"/>
</dbReference>
<dbReference type="RefSeq" id="WP_117904840.1">
    <property type="nucleotide sequence ID" value="NZ_JADNPL010000042.1"/>
</dbReference>
<proteinExistence type="predicted"/>
<evidence type="ECO:0000313" key="3">
    <source>
        <dbReference type="EMBL" id="RGR09172.1"/>
    </source>
</evidence>
<dbReference type="InterPro" id="IPR029063">
    <property type="entry name" value="SAM-dependent_MTases_sf"/>
</dbReference>
<protein>
    <submittedName>
        <fullName evidence="3">SAM-dependent methyltransferase</fullName>
    </submittedName>
</protein>
<evidence type="ECO:0000259" key="1">
    <source>
        <dbReference type="Pfam" id="PF18096"/>
    </source>
</evidence>